<dbReference type="Proteomes" id="UP001208570">
    <property type="component" value="Unassembled WGS sequence"/>
</dbReference>
<protein>
    <submittedName>
        <fullName evidence="3">Uncharacterized protein</fullName>
    </submittedName>
</protein>
<accession>A0AAD9KGH7</accession>
<keyword evidence="2" id="KW-1133">Transmembrane helix</keyword>
<dbReference type="EMBL" id="JAODUP010000004">
    <property type="protein sequence ID" value="KAK2170098.1"/>
    <property type="molecule type" value="Genomic_DNA"/>
</dbReference>
<feature type="transmembrane region" description="Helical" evidence="2">
    <location>
        <begin position="143"/>
        <end position="165"/>
    </location>
</feature>
<dbReference type="AlphaFoldDB" id="A0AAD9KGH7"/>
<evidence type="ECO:0000256" key="1">
    <source>
        <dbReference type="SAM" id="MobiDB-lite"/>
    </source>
</evidence>
<organism evidence="3 4">
    <name type="scientific">Paralvinella palmiformis</name>
    <dbReference type="NCBI Taxonomy" id="53620"/>
    <lineage>
        <taxon>Eukaryota</taxon>
        <taxon>Metazoa</taxon>
        <taxon>Spiralia</taxon>
        <taxon>Lophotrochozoa</taxon>
        <taxon>Annelida</taxon>
        <taxon>Polychaeta</taxon>
        <taxon>Sedentaria</taxon>
        <taxon>Canalipalpata</taxon>
        <taxon>Terebellida</taxon>
        <taxon>Terebelliformia</taxon>
        <taxon>Alvinellidae</taxon>
        <taxon>Paralvinella</taxon>
    </lineage>
</organism>
<evidence type="ECO:0000313" key="3">
    <source>
        <dbReference type="EMBL" id="KAK2170098.1"/>
    </source>
</evidence>
<proteinExistence type="predicted"/>
<feature type="compositionally biased region" description="Basic and acidic residues" evidence="1">
    <location>
        <begin position="380"/>
        <end position="397"/>
    </location>
</feature>
<gene>
    <name evidence="3" type="ORF">LSH36_4g04017</name>
</gene>
<sequence length="424" mass="48838">MEKKITFEDAGVYTMQTQKGNLLMKEEAETSVEVLNGSDLKFSVFVNDKVKTFNVSGGLEWTLEKLKTDVPVNVSVVLSKAFPPSTVTLTSNSGEGYCNDPYKGCHHVTDLNEMTDISVLIKIKTGIRGATPPVDNRHRNASIIFGLLLFVLLSIIIVMIILLIWTNRKARKQVKNIFIGQEKSIIDLKMKIKSDQANVMSELMKCKNEVELAQSSVEKILCTSKHLMDTMTKIKIEMEDGRKLDQSQHEQYEITRLQIQRVSEIEKHLISFKNDFLRYDNKIKNFKQELKPFEKEEREVGEQVTEVTKMIDEKEGVQVIRFMSFSVHRDIQEQFQEILDMNSQLTKLQCASTEILEGIKDRNTTLEDATSSINQINEHFEKIQKGNKPKKETEEKSAKKKWNPLKKSEKHKEEGEKKFSEREL</sequence>
<keyword evidence="4" id="KW-1185">Reference proteome</keyword>
<evidence type="ECO:0000256" key="2">
    <source>
        <dbReference type="SAM" id="Phobius"/>
    </source>
</evidence>
<evidence type="ECO:0000313" key="4">
    <source>
        <dbReference type="Proteomes" id="UP001208570"/>
    </source>
</evidence>
<name>A0AAD9KGH7_9ANNE</name>
<keyword evidence="2" id="KW-0472">Membrane</keyword>
<reference evidence="3" key="1">
    <citation type="journal article" date="2023" name="Mol. Biol. Evol.">
        <title>Third-Generation Sequencing Reveals the Adaptive Role of the Epigenome in Three Deep-Sea Polychaetes.</title>
        <authorList>
            <person name="Perez M."/>
            <person name="Aroh O."/>
            <person name="Sun Y."/>
            <person name="Lan Y."/>
            <person name="Juniper S.K."/>
            <person name="Young C.R."/>
            <person name="Angers B."/>
            <person name="Qian P.Y."/>
        </authorList>
    </citation>
    <scope>NUCLEOTIDE SEQUENCE</scope>
    <source>
        <strain evidence="3">P08H-3</strain>
    </source>
</reference>
<keyword evidence="2" id="KW-0812">Transmembrane</keyword>
<feature type="region of interest" description="Disordered" evidence="1">
    <location>
        <begin position="380"/>
        <end position="424"/>
    </location>
</feature>
<comment type="caution">
    <text evidence="3">The sequence shown here is derived from an EMBL/GenBank/DDBJ whole genome shotgun (WGS) entry which is preliminary data.</text>
</comment>
<feature type="compositionally biased region" description="Basic and acidic residues" evidence="1">
    <location>
        <begin position="406"/>
        <end position="424"/>
    </location>
</feature>